<dbReference type="SUPFAM" id="SSF51735">
    <property type="entry name" value="NAD(P)-binding Rossmann-fold domains"/>
    <property type="match status" value="1"/>
</dbReference>
<gene>
    <name evidence="5" type="primary">LOC113515339</name>
</gene>
<evidence type="ECO:0000313" key="4">
    <source>
        <dbReference type="Proteomes" id="UP001652740"/>
    </source>
</evidence>
<feature type="transmembrane region" description="Helical" evidence="2">
    <location>
        <begin position="275"/>
        <end position="294"/>
    </location>
</feature>
<dbReference type="InterPro" id="IPR036291">
    <property type="entry name" value="NAD(P)-bd_dom_sf"/>
</dbReference>
<dbReference type="Proteomes" id="UP001652740">
    <property type="component" value="Unplaced"/>
</dbReference>
<evidence type="ECO:0000256" key="1">
    <source>
        <dbReference type="ARBA" id="ARBA00038048"/>
    </source>
</evidence>
<protein>
    <submittedName>
        <fullName evidence="5">Saccharopine dehydrogenase-like oxidoreductase</fullName>
    </submittedName>
</protein>
<evidence type="ECO:0000313" key="5">
    <source>
        <dbReference type="RefSeq" id="XP_052754441.1"/>
    </source>
</evidence>
<evidence type="ECO:0000259" key="3">
    <source>
        <dbReference type="Pfam" id="PF03435"/>
    </source>
</evidence>
<keyword evidence="2" id="KW-0472">Membrane</keyword>
<dbReference type="GeneID" id="113515339"/>
<proteinExistence type="inferred from homology"/>
<accession>A0ABM3MSU2</accession>
<keyword evidence="2" id="KW-1133">Transmembrane helix</keyword>
<reference evidence="5" key="1">
    <citation type="submission" date="2025-08" db="UniProtKB">
        <authorList>
            <consortium name="RefSeq"/>
        </authorList>
    </citation>
    <scope>IDENTIFICATION</scope>
    <source>
        <tissue evidence="5">Whole larvae</tissue>
    </source>
</reference>
<feature type="domain" description="Saccharopine dehydrogenase NADP binding" evidence="3">
    <location>
        <begin position="7"/>
        <end position="140"/>
    </location>
</feature>
<dbReference type="Gene3D" id="3.40.50.720">
    <property type="entry name" value="NAD(P)-binding Rossmann-like Domain"/>
    <property type="match status" value="1"/>
</dbReference>
<dbReference type="Pfam" id="PF03435">
    <property type="entry name" value="Sacchrp_dh_NADP"/>
    <property type="match status" value="1"/>
</dbReference>
<dbReference type="InterPro" id="IPR005097">
    <property type="entry name" value="Sacchrp_dh_NADP-bd"/>
</dbReference>
<name>A0ABM3MSU2_GALME</name>
<comment type="similarity">
    <text evidence="1">Belongs to the saccharopine dehydrogenase family.</text>
</comment>
<sequence>MSRLDLVIFGATGFTGRKAAEEVARGGKDYDTLSWGVAGRSQDKLEALIKDLTKITDRDLTNVKLIVADIKDDKSLKEMCSQTKVLVNCCGPYRLYGEPVVRAAIEAKTHYVDVSGEPQFMETMQLVYDAQAREAGVYVVSACGFDSVPNDMGVVFLQQNWEGTLNSVESYLTTYIPPEYRNEARKSGTIHYGTWESLVYGLSHNNELPDLRKKLFPERMPTYKPKLESRGVVHQYGSGYCLPFPGADNSVVYRSQRGRYEANYRPVQFRAYVKFSNLVTTLLAAFAGVLLYLMTRTAYTRQLLLDHPRFFSGGMITRQGPKEEVMNNTHFKFELVGRGWANDADLESLPPNKEVLATVSGLNPGYGATVVALIHCGLTMLREQDKMPGTGGVMTTALAFSNTSLIQRLNENNLKFQIVENK</sequence>
<keyword evidence="2" id="KW-0812">Transmembrane</keyword>
<organism evidence="4 5">
    <name type="scientific">Galleria mellonella</name>
    <name type="common">Greater wax moth</name>
    <dbReference type="NCBI Taxonomy" id="7137"/>
    <lineage>
        <taxon>Eukaryota</taxon>
        <taxon>Metazoa</taxon>
        <taxon>Ecdysozoa</taxon>
        <taxon>Arthropoda</taxon>
        <taxon>Hexapoda</taxon>
        <taxon>Insecta</taxon>
        <taxon>Pterygota</taxon>
        <taxon>Neoptera</taxon>
        <taxon>Endopterygota</taxon>
        <taxon>Lepidoptera</taxon>
        <taxon>Glossata</taxon>
        <taxon>Ditrysia</taxon>
        <taxon>Pyraloidea</taxon>
        <taxon>Pyralidae</taxon>
        <taxon>Galleriinae</taxon>
        <taxon>Galleria</taxon>
    </lineage>
</organism>
<dbReference type="InterPro" id="IPR051276">
    <property type="entry name" value="Saccharopine_DH-like_oxidrdct"/>
</dbReference>
<dbReference type="PANTHER" id="PTHR12286:SF5">
    <property type="entry name" value="SACCHAROPINE DEHYDROGENASE-LIKE OXIDOREDUCTASE"/>
    <property type="match status" value="1"/>
</dbReference>
<keyword evidence="4" id="KW-1185">Reference proteome</keyword>
<evidence type="ECO:0000256" key="2">
    <source>
        <dbReference type="SAM" id="Phobius"/>
    </source>
</evidence>
<dbReference type="RefSeq" id="XP_052754441.1">
    <property type="nucleotide sequence ID" value="XM_052898481.1"/>
</dbReference>
<dbReference type="PANTHER" id="PTHR12286">
    <property type="entry name" value="SACCHAROPINE DEHYDROGENASE-LIKE OXIDOREDUCTASE"/>
    <property type="match status" value="1"/>
</dbReference>